<reference evidence="2 3" key="1">
    <citation type="journal article" date="2024" name="G3 (Bethesda)">
        <title>Genome assembly of Hibiscus sabdariffa L. provides insights into metabolisms of medicinal natural products.</title>
        <authorList>
            <person name="Kim T."/>
        </authorList>
    </citation>
    <scope>NUCLEOTIDE SEQUENCE [LARGE SCALE GENOMIC DNA]</scope>
    <source>
        <strain evidence="2">TK-2024</strain>
        <tissue evidence="2">Old leaves</tissue>
    </source>
</reference>
<dbReference type="Proteomes" id="UP001396334">
    <property type="component" value="Unassembled WGS sequence"/>
</dbReference>
<organism evidence="2 3">
    <name type="scientific">Hibiscus sabdariffa</name>
    <name type="common">roselle</name>
    <dbReference type="NCBI Taxonomy" id="183260"/>
    <lineage>
        <taxon>Eukaryota</taxon>
        <taxon>Viridiplantae</taxon>
        <taxon>Streptophyta</taxon>
        <taxon>Embryophyta</taxon>
        <taxon>Tracheophyta</taxon>
        <taxon>Spermatophyta</taxon>
        <taxon>Magnoliopsida</taxon>
        <taxon>eudicotyledons</taxon>
        <taxon>Gunneridae</taxon>
        <taxon>Pentapetalae</taxon>
        <taxon>rosids</taxon>
        <taxon>malvids</taxon>
        <taxon>Malvales</taxon>
        <taxon>Malvaceae</taxon>
        <taxon>Malvoideae</taxon>
        <taxon>Hibiscus</taxon>
    </lineage>
</organism>
<dbReference type="Pfam" id="PF12937">
    <property type="entry name" value="F-box-like"/>
    <property type="match status" value="1"/>
</dbReference>
<dbReference type="PANTHER" id="PTHR13382:SF22">
    <property type="entry name" value="F-BOX PROTEIN SKIP14"/>
    <property type="match status" value="1"/>
</dbReference>
<protein>
    <recommendedName>
        <fullName evidence="1">F-box domain-containing protein</fullName>
    </recommendedName>
</protein>
<dbReference type="SUPFAM" id="SSF81383">
    <property type="entry name" value="F-box domain"/>
    <property type="match status" value="1"/>
</dbReference>
<evidence type="ECO:0000259" key="1">
    <source>
        <dbReference type="PROSITE" id="PS50181"/>
    </source>
</evidence>
<gene>
    <name evidence="2" type="ORF">V6N11_011633</name>
</gene>
<name>A0ABR2S9I3_9ROSI</name>
<dbReference type="InterPro" id="IPR032675">
    <property type="entry name" value="LRR_dom_sf"/>
</dbReference>
<dbReference type="PANTHER" id="PTHR13382">
    <property type="entry name" value="MITOCHONDRIAL ATP SYNTHASE COUPLING FACTOR B"/>
    <property type="match status" value="1"/>
</dbReference>
<comment type="caution">
    <text evidence="2">The sequence shown here is derived from an EMBL/GenBank/DDBJ whole genome shotgun (WGS) entry which is preliminary data.</text>
</comment>
<dbReference type="Gene3D" id="1.20.1280.50">
    <property type="match status" value="1"/>
</dbReference>
<dbReference type="EMBL" id="JBBPBN010000016">
    <property type="protein sequence ID" value="KAK9021654.1"/>
    <property type="molecule type" value="Genomic_DNA"/>
</dbReference>
<keyword evidence="3" id="KW-1185">Reference proteome</keyword>
<dbReference type="InterPro" id="IPR001810">
    <property type="entry name" value="F-box_dom"/>
</dbReference>
<evidence type="ECO:0000313" key="3">
    <source>
        <dbReference type="Proteomes" id="UP001396334"/>
    </source>
</evidence>
<sequence>MALNFSHRPIFPAHLTEDRVSPLRMVNSDGCKESWHPNHDCFDYERNKSGARFGSHESVSNDIIDLLPSDPFGMDISITDWLEDLEIDYSQYVRDDVGTGDDSYQLFAGLNFIWNNTMCFQTLPGERTASVSGGFGECSQSKERGNVFDHAGFGSTCNARDILCFGNEGTVSVDQENDEFQDCDVFSEEHEGAPHEALSLALGYLDVRDLFSVESVCTSLRSVVQNDPLLWRNIHIDQPLSEKITDDGLLQITRRAQGSLQCLSLVDCQRITDDGLKCVIEENPKLVKMNIPGCTRLSIEGILNSLKALRSAGRQGLKQLRIAGVYGVTLNHFEELKLLLGMDNQIQQIVHKPLFYNRRNVYLSCEDDRAIDIELCPRCNNVRLVYDCPVEGCQQRDHSGQLCRACTLCIARCIECGRCINDGEYEETFSLELLCSDCWKLQIKS</sequence>
<accession>A0ABR2S9I3</accession>
<proteinExistence type="predicted"/>
<evidence type="ECO:0000313" key="2">
    <source>
        <dbReference type="EMBL" id="KAK9021654.1"/>
    </source>
</evidence>
<feature type="domain" description="F-box" evidence="1">
    <location>
        <begin position="187"/>
        <end position="234"/>
    </location>
</feature>
<dbReference type="InterPro" id="IPR050648">
    <property type="entry name" value="F-box_LRR-repeat"/>
</dbReference>
<dbReference type="InterPro" id="IPR036047">
    <property type="entry name" value="F-box-like_dom_sf"/>
</dbReference>
<dbReference type="SUPFAM" id="SSF52047">
    <property type="entry name" value="RNI-like"/>
    <property type="match status" value="1"/>
</dbReference>
<dbReference type="Gene3D" id="3.80.10.10">
    <property type="entry name" value="Ribonuclease Inhibitor"/>
    <property type="match status" value="1"/>
</dbReference>
<dbReference type="PROSITE" id="PS50181">
    <property type="entry name" value="FBOX"/>
    <property type="match status" value="1"/>
</dbReference>